<dbReference type="OrthoDB" id="8101392at2"/>
<dbReference type="AlphaFoldDB" id="A0A1I3QUB8"/>
<dbReference type="EMBL" id="FOQH01000060">
    <property type="protein sequence ID" value="SFJ36716.1"/>
    <property type="molecule type" value="Genomic_DNA"/>
</dbReference>
<accession>A0A1I3QUB8</accession>
<reference evidence="2 3" key="1">
    <citation type="submission" date="2016-10" db="EMBL/GenBank/DDBJ databases">
        <authorList>
            <person name="de Groot N.N."/>
        </authorList>
    </citation>
    <scope>NUCLEOTIDE SEQUENCE [LARGE SCALE GENOMIC DNA]</scope>
    <source>
        <strain evidence="2 3">CGMCC 1.11030</strain>
    </source>
</reference>
<evidence type="ECO:0000313" key="3">
    <source>
        <dbReference type="Proteomes" id="UP000199377"/>
    </source>
</evidence>
<gene>
    <name evidence="2" type="ORF">SAMN05216258_1603</name>
</gene>
<dbReference type="Proteomes" id="UP000199377">
    <property type="component" value="Unassembled WGS sequence"/>
</dbReference>
<proteinExistence type="predicted"/>
<dbReference type="Pfam" id="PF20137">
    <property type="entry name" value="BubE"/>
    <property type="match status" value="1"/>
</dbReference>
<name>A0A1I3QUB8_9RHOB</name>
<keyword evidence="3" id="KW-1185">Reference proteome</keyword>
<organism evidence="2 3">
    <name type="scientific">Albimonas pacifica</name>
    <dbReference type="NCBI Taxonomy" id="1114924"/>
    <lineage>
        <taxon>Bacteria</taxon>
        <taxon>Pseudomonadati</taxon>
        <taxon>Pseudomonadota</taxon>
        <taxon>Alphaproteobacteria</taxon>
        <taxon>Rhodobacterales</taxon>
        <taxon>Paracoccaceae</taxon>
        <taxon>Albimonas</taxon>
    </lineage>
</organism>
<dbReference type="STRING" id="1114924.SAMN05216258_1603"/>
<evidence type="ECO:0000256" key="1">
    <source>
        <dbReference type="SAM" id="MobiDB-lite"/>
    </source>
</evidence>
<protein>
    <submittedName>
        <fullName evidence="2">Uncharacterized protein</fullName>
    </submittedName>
</protein>
<evidence type="ECO:0000313" key="2">
    <source>
        <dbReference type="EMBL" id="SFJ36716.1"/>
    </source>
</evidence>
<dbReference type="RefSeq" id="WP_092866641.1">
    <property type="nucleotide sequence ID" value="NZ_FOQH01000060.1"/>
</dbReference>
<feature type="region of interest" description="Disordered" evidence="1">
    <location>
        <begin position="1"/>
        <end position="21"/>
    </location>
</feature>
<sequence>MTRARHIPDEGDFEGEGRPGSFRLIPGERAGEYEFAYICPCGCGAEGWLLVGHGHKPMGRRASWKWNGSTSAPTLEPSINHVGHWHGWLRDGVWKEV</sequence>
<dbReference type="InterPro" id="IPR045384">
    <property type="entry name" value="DUF6527"/>
</dbReference>